<dbReference type="GO" id="GO:0071164">
    <property type="term" value="F:RNA cap trimethylguanosine synthase activity"/>
    <property type="evidence" value="ECO:0007669"/>
    <property type="project" value="TreeGrafter"/>
</dbReference>
<dbReference type="GO" id="GO:0005634">
    <property type="term" value="C:nucleus"/>
    <property type="evidence" value="ECO:0007669"/>
    <property type="project" value="TreeGrafter"/>
</dbReference>
<dbReference type="AlphaFoldDB" id="A0AAN6JQ46"/>
<evidence type="ECO:0000256" key="7">
    <source>
        <dbReference type="ARBA" id="ARBA00049790"/>
    </source>
</evidence>
<comment type="catalytic activity">
    <reaction evidence="4">
        <text>a 5'-end (N(7)-methyl 5'-triphosphoguanosine)-ribonucleoside in snoRNA + S-adenosyl-L-methionine = a 5'-end (N(2),N(7)-dimethyl 5'-triphosphoguanosine)-ribonucleoside in snoRNA + S-adenosyl-L-homocysteine + H(+)</text>
        <dbReference type="Rhea" id="RHEA:78475"/>
        <dbReference type="Rhea" id="RHEA-COMP:19086"/>
        <dbReference type="Rhea" id="RHEA-COMP:19088"/>
        <dbReference type="ChEBI" id="CHEBI:15378"/>
        <dbReference type="ChEBI" id="CHEBI:57856"/>
        <dbReference type="ChEBI" id="CHEBI:59789"/>
        <dbReference type="ChEBI" id="CHEBI:156461"/>
        <dbReference type="ChEBI" id="CHEBI:172880"/>
    </reaction>
    <physiologicalReaction direction="left-to-right" evidence="4">
        <dbReference type="Rhea" id="RHEA:78476"/>
    </physiologicalReaction>
</comment>
<comment type="caution">
    <text evidence="9">The sequence shown here is derived from an EMBL/GenBank/DDBJ whole genome shotgun (WGS) entry which is preliminary data.</text>
</comment>
<evidence type="ECO:0000256" key="1">
    <source>
        <dbReference type="ARBA" id="ARBA00018517"/>
    </source>
</evidence>
<evidence type="ECO:0000313" key="10">
    <source>
        <dbReference type="Proteomes" id="UP001176517"/>
    </source>
</evidence>
<evidence type="ECO:0000256" key="8">
    <source>
        <dbReference type="SAM" id="MobiDB-lite"/>
    </source>
</evidence>
<organism evidence="9 10">
    <name type="scientific">Tilletia horrida</name>
    <dbReference type="NCBI Taxonomy" id="155126"/>
    <lineage>
        <taxon>Eukaryota</taxon>
        <taxon>Fungi</taxon>
        <taxon>Dikarya</taxon>
        <taxon>Basidiomycota</taxon>
        <taxon>Ustilaginomycotina</taxon>
        <taxon>Exobasidiomycetes</taxon>
        <taxon>Tilletiales</taxon>
        <taxon>Tilletiaceae</taxon>
        <taxon>Tilletia</taxon>
    </lineage>
</organism>
<dbReference type="PANTHER" id="PTHR14741:SF32">
    <property type="entry name" value="TRIMETHYLGUANOSINE SYNTHASE"/>
    <property type="match status" value="1"/>
</dbReference>
<feature type="compositionally biased region" description="Acidic residues" evidence="8">
    <location>
        <begin position="14"/>
        <end position="24"/>
    </location>
</feature>
<dbReference type="Proteomes" id="UP001176517">
    <property type="component" value="Unassembled WGS sequence"/>
</dbReference>
<evidence type="ECO:0000256" key="3">
    <source>
        <dbReference type="ARBA" id="ARBA00047418"/>
    </source>
</evidence>
<feature type="region of interest" description="Disordered" evidence="8">
    <location>
        <begin position="322"/>
        <end position="350"/>
    </location>
</feature>
<gene>
    <name evidence="9" type="primary">tgs1</name>
    <name evidence="9" type="ORF">OC846_004758</name>
</gene>
<sequence length="529" mass="57033">MNAVQRSTSPSSDSDPDSVSEEEALPTSRRAAAQQESESDDDSDTTSQSSSASDSATGSDSDSDSDTESDSSSSSGSDSDPDSDLTTDDERAEQPVQLLPQGQARGARRAEGTVVNQRPAKKARIEAHDTNNAFHPLALHKRNDLPEHLRKYWYGRYDLFSLYDSGISLDEASWYSVTPESVAARIAERCRCHTILDAFGGAGGNAIQFAKVCERVVAVEIDPVKVELARHNAKIYGVEDRITFLTGDIRDFARAHRRAHGGSALLNGDAKGAGLKQEDWQGAEKFDFDVVFLSPPWGGPAYITSAPLAGTSAASVFNTANTSMEHSNSRARRKRKRAQERNVAAEEAGEDMDTALAAQLGLPLSFTSRHTRRPFEEEAWDDDNDYYEDDEAPTLLGDITATPVAAPAAANLHTQDESGTAYSLSRLEPIPGKELFTLAKSLCASPDDAAIPGAPLPTGGGNIALYLPRNSDLGEIAALVARDAQRDDAEGAPLIHLDECWLRGKLKAICAYFGDLASAWDPEQDGWRS</sequence>
<dbReference type="InterPro" id="IPR019012">
    <property type="entry name" value="RNA_cap_Gua-N2-MeTrfase"/>
</dbReference>
<comment type="catalytic activity">
    <reaction evidence="3">
        <text>a 5'-end (N(2),N(7)-dimethyl 5'-triphosphoguanosine)-ribonucleoside in snoRNA + S-adenosyl-L-methionine = a 5'-end (N(2),N(2),N(7)-trimethyl 5'-triphosphoguanosine)-ribonucleoside in snoRNA + S-adenosyl-L-homocysteine + H(+)</text>
        <dbReference type="Rhea" id="RHEA:78507"/>
        <dbReference type="Rhea" id="RHEA-COMP:19088"/>
        <dbReference type="Rhea" id="RHEA-COMP:19090"/>
        <dbReference type="ChEBI" id="CHEBI:15378"/>
        <dbReference type="ChEBI" id="CHEBI:57856"/>
        <dbReference type="ChEBI" id="CHEBI:59789"/>
        <dbReference type="ChEBI" id="CHEBI:167623"/>
        <dbReference type="ChEBI" id="CHEBI:172880"/>
    </reaction>
    <physiologicalReaction direction="left-to-right" evidence="3">
        <dbReference type="Rhea" id="RHEA:78508"/>
    </physiologicalReaction>
</comment>
<feature type="compositionally biased region" description="Basic residues" evidence="8">
    <location>
        <begin position="329"/>
        <end position="338"/>
    </location>
</feature>
<comment type="catalytic activity">
    <reaction evidence="6">
        <text>a 5'-end (N(7)-methyl 5'-triphosphoguanosine)-ribonucleoside in snRNA + S-adenosyl-L-methionine = a 5'-end (N(2),N(7)-dimethyl 5'-triphosphoguanosine)-ribonucleoside in snRNA + S-adenosyl-L-homocysteine + H(+)</text>
        <dbReference type="Rhea" id="RHEA:78471"/>
        <dbReference type="Rhea" id="RHEA-COMP:19085"/>
        <dbReference type="Rhea" id="RHEA-COMP:19087"/>
        <dbReference type="ChEBI" id="CHEBI:15378"/>
        <dbReference type="ChEBI" id="CHEBI:57856"/>
        <dbReference type="ChEBI" id="CHEBI:59789"/>
        <dbReference type="ChEBI" id="CHEBI:156461"/>
        <dbReference type="ChEBI" id="CHEBI:172880"/>
    </reaction>
    <physiologicalReaction direction="left-to-right" evidence="6">
        <dbReference type="Rhea" id="RHEA:78472"/>
    </physiologicalReaction>
</comment>
<name>A0AAN6JQ46_9BASI</name>
<evidence type="ECO:0000256" key="6">
    <source>
        <dbReference type="ARBA" id="ARBA00049075"/>
    </source>
</evidence>
<evidence type="ECO:0000256" key="4">
    <source>
        <dbReference type="ARBA" id="ARBA00048740"/>
    </source>
</evidence>
<dbReference type="EMBL" id="JAPDMZ010000155">
    <property type="protein sequence ID" value="KAK0547670.1"/>
    <property type="molecule type" value="Genomic_DNA"/>
</dbReference>
<dbReference type="Gene3D" id="3.40.50.150">
    <property type="entry name" value="Vaccinia Virus protein VP39"/>
    <property type="match status" value="1"/>
</dbReference>
<dbReference type="InterPro" id="IPR029063">
    <property type="entry name" value="SAM-dependent_MTases_sf"/>
</dbReference>
<evidence type="ECO:0000256" key="2">
    <source>
        <dbReference type="ARBA" id="ARBA00025783"/>
    </source>
</evidence>
<proteinExistence type="inferred from homology"/>
<evidence type="ECO:0000313" key="9">
    <source>
        <dbReference type="EMBL" id="KAK0547670.1"/>
    </source>
</evidence>
<comment type="catalytic activity">
    <reaction evidence="5">
        <text>a 5'-end (N(2),N(7)-dimethyl 5'-triphosphoguanosine)-ribonucleoside in snRNA + S-adenosyl-L-methionine = a 5'-end (N(2),N(2),N(7)-trimethyl 5'-triphosphoguanosine)-ribonucleoside in snRNA + S-adenosyl-L-homocysteine + H(+)</text>
        <dbReference type="Rhea" id="RHEA:78479"/>
        <dbReference type="Rhea" id="RHEA-COMP:19087"/>
        <dbReference type="Rhea" id="RHEA-COMP:19089"/>
        <dbReference type="ChEBI" id="CHEBI:15378"/>
        <dbReference type="ChEBI" id="CHEBI:57856"/>
        <dbReference type="ChEBI" id="CHEBI:59789"/>
        <dbReference type="ChEBI" id="CHEBI:167623"/>
        <dbReference type="ChEBI" id="CHEBI:172880"/>
    </reaction>
    <physiologicalReaction direction="left-to-right" evidence="5">
        <dbReference type="Rhea" id="RHEA:78480"/>
    </physiologicalReaction>
</comment>
<feature type="compositionally biased region" description="Low complexity" evidence="8">
    <location>
        <begin position="45"/>
        <end position="60"/>
    </location>
</feature>
<keyword evidence="10" id="KW-1185">Reference proteome</keyword>
<comment type="similarity">
    <text evidence="2">Belongs to the methyltransferase superfamily. Trimethylguanosine synthase family.</text>
</comment>
<protein>
    <recommendedName>
        <fullName evidence="1">Trimethylguanosine synthase</fullName>
    </recommendedName>
    <alternativeName>
        <fullName evidence="7">Cap-specific guanine-N(2) methyltransferase</fullName>
    </alternativeName>
</protein>
<accession>A0AAN6JQ46</accession>
<evidence type="ECO:0000256" key="5">
    <source>
        <dbReference type="ARBA" id="ARBA00048763"/>
    </source>
</evidence>
<dbReference type="Pfam" id="PF09445">
    <property type="entry name" value="Methyltransf_15"/>
    <property type="match status" value="1"/>
</dbReference>
<dbReference type="SUPFAM" id="SSF53335">
    <property type="entry name" value="S-adenosyl-L-methionine-dependent methyltransferases"/>
    <property type="match status" value="1"/>
</dbReference>
<reference evidence="9" key="1">
    <citation type="journal article" date="2023" name="PhytoFront">
        <title>Draft Genome Resources of Seven Strains of Tilletia horrida, Causal Agent of Kernel Smut of Rice.</title>
        <authorList>
            <person name="Khanal S."/>
            <person name="Antony Babu S."/>
            <person name="Zhou X.G."/>
        </authorList>
    </citation>
    <scope>NUCLEOTIDE SEQUENCE</scope>
    <source>
        <strain evidence="9">TX6</strain>
    </source>
</reference>
<dbReference type="PANTHER" id="PTHR14741">
    <property type="entry name" value="S-ADENOSYLMETHIONINE-DEPENDENT METHYLTRANSFERASE RELATED"/>
    <property type="match status" value="1"/>
</dbReference>
<feature type="region of interest" description="Disordered" evidence="8">
    <location>
        <begin position="1"/>
        <end position="127"/>
    </location>
</feature>
<dbReference type="CDD" id="cd02440">
    <property type="entry name" value="AdoMet_MTases"/>
    <property type="match status" value="1"/>
</dbReference>